<evidence type="ECO:0000313" key="2">
    <source>
        <dbReference type="EnsemblMetazoa" id="MDOA006948-PA"/>
    </source>
</evidence>
<dbReference type="RefSeq" id="XP_005188093.2">
    <property type="nucleotide sequence ID" value="XM_005188036.3"/>
</dbReference>
<dbReference type="EnsemblMetazoa" id="MDOA006948-RA">
    <property type="protein sequence ID" value="MDOA006948-PA"/>
    <property type="gene ID" value="MDOA006948"/>
</dbReference>
<feature type="region of interest" description="Disordered" evidence="1">
    <location>
        <begin position="722"/>
        <end position="754"/>
    </location>
</feature>
<reference evidence="4" key="2">
    <citation type="submission" date="2025-04" db="UniProtKB">
        <authorList>
            <consortium name="RefSeq"/>
        </authorList>
    </citation>
    <scope>IDENTIFICATION</scope>
    <source>
        <strain evidence="4">Aabys</strain>
    </source>
</reference>
<organism evidence="2">
    <name type="scientific">Musca domestica</name>
    <name type="common">House fly</name>
    <dbReference type="NCBI Taxonomy" id="7370"/>
    <lineage>
        <taxon>Eukaryota</taxon>
        <taxon>Metazoa</taxon>
        <taxon>Ecdysozoa</taxon>
        <taxon>Arthropoda</taxon>
        <taxon>Hexapoda</taxon>
        <taxon>Insecta</taxon>
        <taxon>Pterygota</taxon>
        <taxon>Neoptera</taxon>
        <taxon>Endopterygota</taxon>
        <taxon>Diptera</taxon>
        <taxon>Brachycera</taxon>
        <taxon>Muscomorpha</taxon>
        <taxon>Muscoidea</taxon>
        <taxon>Muscidae</taxon>
        <taxon>Musca</taxon>
    </lineage>
</organism>
<feature type="compositionally biased region" description="Polar residues" evidence="1">
    <location>
        <begin position="229"/>
        <end position="240"/>
    </location>
</feature>
<gene>
    <name evidence="2" type="primary">101896473</name>
    <name evidence="4" type="synonym">LOC101896473</name>
</gene>
<feature type="compositionally biased region" description="Polar residues" evidence="1">
    <location>
        <begin position="618"/>
        <end position="633"/>
    </location>
</feature>
<sequence length="754" mass="83462">MYSDYGGNRSFCSSPECYDFTGGNDVVNATNVPCAHGQCATTCDACNEAVHEAPSFIKFSNMPLPMASPPTPTSSSTKLQKKSSKKNEKISMSCEVKEANVGCKVNAKELRTKKDVTKGKGACEGSSRLENANTSKKKINSDIGSSKCDGKLHRTQCGSDHDVGGTMSKTSCSSNKMDRGPDKLAKRKEKPSNMKNGVKCDAKPSDMDVRGTISKSSCSSNKMDGKLNSKFQTQNLSESNKCGGKSHSAKSGAPLEIKERPSKSSCTSKKLDENIDPNDEIFDLITDDNVVVRCQCKCNDHNCPNMDHSKEGRSSSLRNRNQPKCCPASGPKCENDKPQKTGPKNINERKQNSPLLSKRTTPIGGTSPSCSHKPSANLRNTHLLDSIEEEYDSTEPCSKSCSTAKAKLQSRETACQQIPINSARSKFNSNGCKPFADNAHTSRSHKPLEESCIDFLNIISDNVMESVENSLNEVLCEFSQRISEKIELMREKLERNESMMSGLYCAIMEKFGQQNDDMCCQFRALLEFLMENEAKKVQQGRHGSSDGGCSNKECQCDLYTDRLFSGNDNSAKANNRYRSVPFRFSENEKIPQSASNAINENRYHKCCGSCQGHVPQDNSANNSQSGGNWYSRQRQCKRSMGGGGNSNESHCPGRDHCKCDEKHLIDWHNPQIYDAIVKRQTTTQLSYQLPYRLESSNSLERNTAKRDHRNYGGIHNFKDGRKDNFLCKSNEDQETSGYISEPEDNSENPMNDST</sequence>
<feature type="region of interest" description="Disordered" evidence="1">
    <location>
        <begin position="65"/>
        <end position="90"/>
    </location>
</feature>
<name>A0A1I8MNX7_MUSDO</name>
<feature type="compositionally biased region" description="Basic and acidic residues" evidence="1">
    <location>
        <begin position="722"/>
        <end position="731"/>
    </location>
</feature>
<protein>
    <submittedName>
        <fullName evidence="4">Uncharacterized protein LOC101896473</fullName>
    </submittedName>
</protein>
<dbReference type="AlphaFoldDB" id="A0A1I8MNX7"/>
<dbReference type="KEGG" id="mde:101896473"/>
<dbReference type="Proteomes" id="UP001652621">
    <property type="component" value="Unplaced"/>
</dbReference>
<feature type="region of interest" description="Disordered" evidence="1">
    <location>
        <begin position="115"/>
        <end position="272"/>
    </location>
</feature>
<evidence type="ECO:0000256" key="1">
    <source>
        <dbReference type="SAM" id="MobiDB-lite"/>
    </source>
</evidence>
<evidence type="ECO:0000313" key="3">
    <source>
        <dbReference type="Proteomes" id="UP001652621"/>
    </source>
</evidence>
<evidence type="ECO:0000313" key="4">
    <source>
        <dbReference type="RefSeq" id="XP_005188093.2"/>
    </source>
</evidence>
<reference evidence="2" key="1">
    <citation type="submission" date="2020-05" db="UniProtKB">
        <authorList>
            <consortium name="EnsemblMetazoa"/>
        </authorList>
    </citation>
    <scope>IDENTIFICATION</scope>
    <source>
        <strain evidence="2">Aabys</strain>
    </source>
</reference>
<dbReference type="GeneID" id="101896473"/>
<feature type="region of interest" description="Disordered" evidence="1">
    <location>
        <begin position="618"/>
        <end position="652"/>
    </location>
</feature>
<proteinExistence type="predicted"/>
<feature type="region of interest" description="Disordered" evidence="1">
    <location>
        <begin position="307"/>
        <end position="377"/>
    </location>
</feature>
<feature type="compositionally biased region" description="Basic and acidic residues" evidence="1">
    <location>
        <begin position="198"/>
        <end position="209"/>
    </location>
</feature>
<dbReference type="VEuPathDB" id="VectorBase:MDOA006948"/>
<feature type="compositionally biased region" description="Polar residues" evidence="1">
    <location>
        <begin position="352"/>
        <end position="377"/>
    </location>
</feature>
<dbReference type="VEuPathDB" id="VectorBase:MDOMA2_006691"/>
<keyword evidence="3" id="KW-1185">Reference proteome</keyword>
<feature type="compositionally biased region" description="Polar residues" evidence="1">
    <location>
        <begin position="213"/>
        <end position="222"/>
    </location>
</feature>
<accession>A0A1I8MNX7</accession>